<evidence type="ECO:0000256" key="1">
    <source>
        <dbReference type="ARBA" id="ARBA00022692"/>
    </source>
</evidence>
<keyword evidence="7" id="KW-1185">Reference proteome</keyword>
<dbReference type="STRING" id="74649.A0A2P6R426"/>
<feature type="transmembrane region" description="Helical" evidence="5">
    <location>
        <begin position="59"/>
        <end position="91"/>
    </location>
</feature>
<dbReference type="OMA" id="AMMWGKA"/>
<keyword evidence="1 5" id="KW-0812">Transmembrane</keyword>
<dbReference type="EMBL" id="PDCK01000042">
    <property type="protein sequence ID" value="PRQ41197.1"/>
    <property type="molecule type" value="Genomic_DNA"/>
</dbReference>
<evidence type="ECO:0000256" key="3">
    <source>
        <dbReference type="ARBA" id="ARBA00023136"/>
    </source>
</evidence>
<evidence type="ECO:0000256" key="2">
    <source>
        <dbReference type="ARBA" id="ARBA00022989"/>
    </source>
</evidence>
<evidence type="ECO:0000256" key="4">
    <source>
        <dbReference type="SAM" id="MobiDB-lite"/>
    </source>
</evidence>
<dbReference type="AlphaFoldDB" id="A0A2P6R426"/>
<comment type="caution">
    <text evidence="6">The sequence shown here is derived from an EMBL/GenBank/DDBJ whole genome shotgun (WGS) entry which is preliminary data.</text>
</comment>
<accession>A0A2P6R426</accession>
<sequence>MSAVFTLIAIKDANAWALRQDMGLIAILYTGIVATVLRYSLVTWWVWKAGAVYCSMFKPLAIIFGVIMCFIFWEIQSTSGVIIVTGFYAMMWGKARELEKLDDEDPSSVDHNKLPLLQNK</sequence>
<protein>
    <recommendedName>
        <fullName evidence="8">WAT1-related protein</fullName>
    </recommendedName>
</protein>
<reference evidence="6 7" key="1">
    <citation type="journal article" date="2018" name="Nat. Genet.">
        <title>The Rosa genome provides new insights in the design of modern roses.</title>
        <authorList>
            <person name="Bendahmane M."/>
        </authorList>
    </citation>
    <scope>NUCLEOTIDE SEQUENCE [LARGE SCALE GENOMIC DNA]</scope>
    <source>
        <strain evidence="7">cv. Old Blush</strain>
    </source>
</reference>
<evidence type="ECO:0000313" key="6">
    <source>
        <dbReference type="EMBL" id="PRQ41197.1"/>
    </source>
</evidence>
<proteinExistence type="predicted"/>
<feature type="region of interest" description="Disordered" evidence="4">
    <location>
        <begin position="100"/>
        <end position="120"/>
    </location>
</feature>
<keyword evidence="3 5" id="KW-0472">Membrane</keyword>
<dbReference type="GO" id="GO:0022857">
    <property type="term" value="F:transmembrane transporter activity"/>
    <property type="evidence" value="ECO:0007669"/>
    <property type="project" value="InterPro"/>
</dbReference>
<evidence type="ECO:0000256" key="5">
    <source>
        <dbReference type="SAM" id="Phobius"/>
    </source>
</evidence>
<dbReference type="Proteomes" id="UP000238479">
    <property type="component" value="Chromosome 4"/>
</dbReference>
<name>A0A2P6R426_ROSCH</name>
<feature type="transmembrane region" description="Helical" evidence="5">
    <location>
        <begin position="25"/>
        <end position="47"/>
    </location>
</feature>
<evidence type="ECO:0008006" key="8">
    <source>
        <dbReference type="Google" id="ProtNLM"/>
    </source>
</evidence>
<dbReference type="Gramene" id="PRQ41197">
    <property type="protein sequence ID" value="PRQ41197"/>
    <property type="gene ID" value="RchiOBHm_Chr4g0444271"/>
</dbReference>
<keyword evidence="2 5" id="KW-1133">Transmembrane helix</keyword>
<dbReference type="GO" id="GO:0016020">
    <property type="term" value="C:membrane"/>
    <property type="evidence" value="ECO:0007669"/>
    <property type="project" value="InterPro"/>
</dbReference>
<organism evidence="6 7">
    <name type="scientific">Rosa chinensis</name>
    <name type="common">China rose</name>
    <dbReference type="NCBI Taxonomy" id="74649"/>
    <lineage>
        <taxon>Eukaryota</taxon>
        <taxon>Viridiplantae</taxon>
        <taxon>Streptophyta</taxon>
        <taxon>Embryophyta</taxon>
        <taxon>Tracheophyta</taxon>
        <taxon>Spermatophyta</taxon>
        <taxon>Magnoliopsida</taxon>
        <taxon>eudicotyledons</taxon>
        <taxon>Gunneridae</taxon>
        <taxon>Pentapetalae</taxon>
        <taxon>rosids</taxon>
        <taxon>fabids</taxon>
        <taxon>Rosales</taxon>
        <taxon>Rosaceae</taxon>
        <taxon>Rosoideae</taxon>
        <taxon>Rosoideae incertae sedis</taxon>
        <taxon>Rosa</taxon>
    </lineage>
</organism>
<dbReference type="PANTHER" id="PTHR31218">
    <property type="entry name" value="WAT1-RELATED PROTEIN"/>
    <property type="match status" value="1"/>
</dbReference>
<gene>
    <name evidence="6" type="ORF">RchiOBHm_Chr4g0444271</name>
</gene>
<evidence type="ECO:0000313" key="7">
    <source>
        <dbReference type="Proteomes" id="UP000238479"/>
    </source>
</evidence>
<dbReference type="InterPro" id="IPR030184">
    <property type="entry name" value="WAT1-related"/>
</dbReference>